<reference evidence="1 2" key="1">
    <citation type="journal article" date="2007" name="Nat. Biotechnol.">
        <title>Complete genome sequence of the myxobacterium Sorangium cellulosum.</title>
        <authorList>
            <person name="Schneiker S."/>
            <person name="Perlova O."/>
            <person name="Kaiser O."/>
            <person name="Gerth K."/>
            <person name="Alici A."/>
            <person name="Altmeyer M.O."/>
            <person name="Bartels D."/>
            <person name="Bekel T."/>
            <person name="Beyer S."/>
            <person name="Bode E."/>
            <person name="Bode H.B."/>
            <person name="Bolten C.J."/>
            <person name="Choudhuri J.V."/>
            <person name="Doss S."/>
            <person name="Elnakady Y.A."/>
            <person name="Frank B."/>
            <person name="Gaigalat L."/>
            <person name="Goesmann A."/>
            <person name="Groeger C."/>
            <person name="Gross F."/>
            <person name="Jelsbak L."/>
            <person name="Jelsbak L."/>
            <person name="Kalinowski J."/>
            <person name="Kegler C."/>
            <person name="Knauber T."/>
            <person name="Konietzny S."/>
            <person name="Kopp M."/>
            <person name="Krause L."/>
            <person name="Krug D."/>
            <person name="Linke B."/>
            <person name="Mahmud T."/>
            <person name="Martinez-Arias R."/>
            <person name="McHardy A.C."/>
            <person name="Merai M."/>
            <person name="Meyer F."/>
            <person name="Mormann S."/>
            <person name="Munoz-Dorado J."/>
            <person name="Perez J."/>
            <person name="Pradella S."/>
            <person name="Rachid S."/>
            <person name="Raddatz G."/>
            <person name="Rosenau F."/>
            <person name="Rueckert C."/>
            <person name="Sasse F."/>
            <person name="Scharfe M."/>
            <person name="Schuster S.C."/>
            <person name="Suen G."/>
            <person name="Treuner-Lange A."/>
            <person name="Velicer G.J."/>
            <person name="Vorholter F.-J."/>
            <person name="Weissman K.J."/>
            <person name="Welch R.D."/>
            <person name="Wenzel S.C."/>
            <person name="Whitworth D.E."/>
            <person name="Wilhelm S."/>
            <person name="Wittmann C."/>
            <person name="Bloecker H."/>
            <person name="Puehler A."/>
            <person name="Mueller R."/>
        </authorList>
    </citation>
    <scope>NUCLEOTIDE SEQUENCE [LARGE SCALE GENOMIC DNA]</scope>
    <source>
        <strain evidence="2">So ce56</strain>
    </source>
</reference>
<proteinExistence type="predicted"/>
<gene>
    <name evidence="1" type="ordered locus">sce8220</name>
</gene>
<dbReference type="EMBL" id="AM746676">
    <property type="protein sequence ID" value="CAN98390.1"/>
    <property type="molecule type" value="Genomic_DNA"/>
</dbReference>
<name>A9FN45_SORC5</name>
<evidence type="ECO:0000313" key="2">
    <source>
        <dbReference type="Proteomes" id="UP000002139"/>
    </source>
</evidence>
<dbReference type="STRING" id="448385.sce8220"/>
<accession>A9FN45</accession>
<dbReference type="AlphaFoldDB" id="A9FN45"/>
<protein>
    <submittedName>
        <fullName evidence="1">Uncharacterized protein</fullName>
    </submittedName>
</protein>
<organism evidence="1 2">
    <name type="scientific">Sorangium cellulosum (strain So ce56)</name>
    <name type="common">Polyangium cellulosum (strain So ce56)</name>
    <dbReference type="NCBI Taxonomy" id="448385"/>
    <lineage>
        <taxon>Bacteria</taxon>
        <taxon>Pseudomonadati</taxon>
        <taxon>Myxococcota</taxon>
        <taxon>Polyangia</taxon>
        <taxon>Polyangiales</taxon>
        <taxon>Polyangiaceae</taxon>
        <taxon>Sorangium</taxon>
    </lineage>
</organism>
<keyword evidence="2" id="KW-1185">Reference proteome</keyword>
<dbReference type="KEGG" id="scl:sce8220"/>
<dbReference type="Proteomes" id="UP000002139">
    <property type="component" value="Chromosome"/>
</dbReference>
<dbReference type="RefSeq" id="WP_012240829.1">
    <property type="nucleotide sequence ID" value="NC_010162.1"/>
</dbReference>
<dbReference type="InterPro" id="IPR023214">
    <property type="entry name" value="HAD_sf"/>
</dbReference>
<dbReference type="OrthoDB" id="323926at2"/>
<dbReference type="eggNOG" id="COG3882">
    <property type="taxonomic scope" value="Bacteria"/>
</dbReference>
<evidence type="ECO:0000313" key="1">
    <source>
        <dbReference type="EMBL" id="CAN98390.1"/>
    </source>
</evidence>
<dbReference type="Gene3D" id="3.40.50.1000">
    <property type="entry name" value="HAD superfamily/HAD-like"/>
    <property type="match status" value="1"/>
</dbReference>
<dbReference type="HOGENOM" id="CLU_494226_0_0_7"/>
<sequence>MILLMGNCGAFRVAPALRQLTGAEVKVLGWTQVDAALRLDPTLVYVDLFGFDVIAPICVAAIAGRPIPRFDLDPLRAVVAALSETPVVYRGVRRPSAGAFGLLGGDAEIDAAFDELASVIRGHRVLDVQGLWARHGIPMDDVLGGLGHGEALGAGAGKEAGPNAVAEAVFHEAQWIASLWAARALPPIECVVVDLDLLIRGDLLADDFHARNPAWLPPDRAPAATVLEAWWSMERGLHEALRIVARRGVALALTTRNDRDATLRRFRKRAPVADGDPGPFAWMYEGIPEQVRSSIFSAHPALVDGLALDVADFAAVEADPRRPASEACRRVAERLGLELHALAFLGATEADREEVRANAPEITVPEGPAHRYRELLLHGPRLVRWESPAPRPASIAGSPPAVAPAGSGAAAERVEAFLRGLNIVVDVRAATPAEYPRVEELLVLCTEMNLTGDRPELDTLDAIYVGRCRASTSDYGIVAAGLVKDGRLVNWVCSCQVLPYRVAGTLLHLTLQTTPGMETEFVDVGSNAAALDVIREARSGCASWVSVGACA</sequence>